<evidence type="ECO:0000313" key="2">
    <source>
        <dbReference type="EMBL" id="KNY25883.1"/>
    </source>
</evidence>
<dbReference type="OrthoDB" id="2048342at2"/>
<evidence type="ECO:0000259" key="1">
    <source>
        <dbReference type="Pfam" id="PF21837"/>
    </source>
</evidence>
<protein>
    <recommendedName>
        <fullName evidence="1">DUF6896 domain-containing protein</fullName>
    </recommendedName>
</protein>
<dbReference type="Pfam" id="PF21837">
    <property type="entry name" value="DUF6896"/>
    <property type="match status" value="1"/>
</dbReference>
<organism evidence="2 3">
    <name type="scientific">Pseudobacteroides cellulosolvens ATCC 35603 = DSM 2933</name>
    <dbReference type="NCBI Taxonomy" id="398512"/>
    <lineage>
        <taxon>Bacteria</taxon>
        <taxon>Bacillati</taxon>
        <taxon>Bacillota</taxon>
        <taxon>Clostridia</taxon>
        <taxon>Eubacteriales</taxon>
        <taxon>Oscillospiraceae</taxon>
        <taxon>Pseudobacteroides</taxon>
    </lineage>
</organism>
<accession>A0A0L6JJL3</accession>
<comment type="caution">
    <text evidence="2">The sequence shown here is derived from an EMBL/GenBank/DDBJ whole genome shotgun (WGS) entry which is preliminary data.</text>
</comment>
<proteinExistence type="predicted"/>
<dbReference type="STRING" id="398512.Bccel_1143"/>
<name>A0A0L6JJL3_9FIRM</name>
<sequence length="93" mass="11089">MNDKLKSLAKEYTDKVESLCILMLEGLNLRTKKDWFNYRQSHYDMEYNINGIKYIFHGSGCRVLNKDGNVIDWDFRFLFGSRWCGIDPWKLAN</sequence>
<feature type="domain" description="DUF6896" evidence="1">
    <location>
        <begin position="6"/>
        <end position="92"/>
    </location>
</feature>
<dbReference type="Proteomes" id="UP000036923">
    <property type="component" value="Unassembled WGS sequence"/>
</dbReference>
<dbReference type="EMBL" id="LGTC01000001">
    <property type="protein sequence ID" value="KNY25883.1"/>
    <property type="molecule type" value="Genomic_DNA"/>
</dbReference>
<dbReference type="InterPro" id="IPR054191">
    <property type="entry name" value="DUF6896"/>
</dbReference>
<dbReference type="AlphaFoldDB" id="A0A0L6JJL3"/>
<reference evidence="3" key="1">
    <citation type="submission" date="2015-07" db="EMBL/GenBank/DDBJ databases">
        <title>Near-Complete Genome Sequence of the Cellulolytic Bacterium Bacteroides (Pseudobacteroides) cellulosolvens ATCC 35603.</title>
        <authorList>
            <person name="Dassa B."/>
            <person name="Utturkar S.M."/>
            <person name="Klingeman D.M."/>
            <person name="Hurt R.A."/>
            <person name="Keller M."/>
            <person name="Xu J."/>
            <person name="Reddy Y.H.K."/>
            <person name="Borovok I."/>
            <person name="Grinberg I.R."/>
            <person name="Lamed R."/>
            <person name="Zhivin O."/>
            <person name="Bayer E.A."/>
            <person name="Brown S.D."/>
        </authorList>
    </citation>
    <scope>NUCLEOTIDE SEQUENCE [LARGE SCALE GENOMIC DNA]</scope>
    <source>
        <strain evidence="3">DSM 2933</strain>
    </source>
</reference>
<dbReference type="RefSeq" id="WP_036940613.1">
    <property type="nucleotide sequence ID" value="NZ_JQKC01000013.1"/>
</dbReference>
<evidence type="ECO:0000313" key="3">
    <source>
        <dbReference type="Proteomes" id="UP000036923"/>
    </source>
</evidence>
<keyword evidence="3" id="KW-1185">Reference proteome</keyword>
<gene>
    <name evidence="2" type="ORF">Bccel_1143</name>
</gene>